<dbReference type="InterPro" id="IPR036237">
    <property type="entry name" value="Xyl_isomerase-like_sf"/>
</dbReference>
<evidence type="ECO:0000259" key="1">
    <source>
        <dbReference type="Pfam" id="PF01261"/>
    </source>
</evidence>
<proteinExistence type="predicted"/>
<name>A0AAE9SI52_9SPIR</name>
<feature type="domain" description="Xylose isomerase-like TIM barrel" evidence="1">
    <location>
        <begin position="58"/>
        <end position="240"/>
    </location>
</feature>
<dbReference type="InterPro" id="IPR013022">
    <property type="entry name" value="Xyl_isomerase-like_TIM-brl"/>
</dbReference>
<accession>A0AAE9SI52</accession>
<dbReference type="EMBL" id="CP038804">
    <property type="protein sequence ID" value="UTY33735.1"/>
    <property type="molecule type" value="Genomic_DNA"/>
</dbReference>
<gene>
    <name evidence="2" type="ORF">E4N74_06730</name>
</gene>
<dbReference type="AlphaFoldDB" id="A0AAE9SI52"/>
<dbReference type="SUPFAM" id="SSF51658">
    <property type="entry name" value="Xylose isomerase-like"/>
    <property type="match status" value="1"/>
</dbReference>
<evidence type="ECO:0000313" key="2">
    <source>
        <dbReference type="EMBL" id="UTY33735.1"/>
    </source>
</evidence>
<dbReference type="Pfam" id="PF01261">
    <property type="entry name" value="AP_endonuc_2"/>
    <property type="match status" value="1"/>
</dbReference>
<dbReference type="Proteomes" id="UP001058682">
    <property type="component" value="Chromosome"/>
</dbReference>
<protein>
    <recommendedName>
        <fullName evidence="1">Xylose isomerase-like TIM barrel domain-containing protein</fullName>
    </recommendedName>
</protein>
<sequence length="253" mass="29460">MKNKLIKAIRTIADFDLNLFNDLNLGVELQDFTEPCLTDSEIYSLLNEYEKKLPALKGIKSMHGSFIDLNIASFNRDIAAYSKKMYKRDLFFAKLLNLDFLVFHTQIMPWFKEDFKFDLFLKNNAEFFNEAVENSGFNGCVVLENVCEKDSRLSAKLIEAVALPKVKLNLDLGHAMVSGEKLENWFSNNQKHIAYMHLHSNDGKSDLHNPVSKEDFTKLSKLLEKYRLNCPICLEYWDIDIKKEMERISSFYK</sequence>
<organism evidence="2 3">
    <name type="scientific">Treponema putidum</name>
    <dbReference type="NCBI Taxonomy" id="221027"/>
    <lineage>
        <taxon>Bacteria</taxon>
        <taxon>Pseudomonadati</taxon>
        <taxon>Spirochaetota</taxon>
        <taxon>Spirochaetia</taxon>
        <taxon>Spirochaetales</taxon>
        <taxon>Treponemataceae</taxon>
        <taxon>Treponema</taxon>
    </lineage>
</organism>
<dbReference type="Gene3D" id="3.20.20.150">
    <property type="entry name" value="Divalent-metal-dependent TIM barrel enzymes"/>
    <property type="match status" value="1"/>
</dbReference>
<evidence type="ECO:0000313" key="3">
    <source>
        <dbReference type="Proteomes" id="UP001058682"/>
    </source>
</evidence>
<dbReference type="RefSeq" id="WP_255817075.1">
    <property type="nucleotide sequence ID" value="NZ_CP038803.1"/>
</dbReference>
<reference evidence="2" key="1">
    <citation type="submission" date="2019-04" db="EMBL/GenBank/DDBJ databases">
        <title>Whole genome sequencing of oral phylogroup 2 treponemes.</title>
        <authorList>
            <person name="Chan Y."/>
            <person name="Zeng H.H."/>
            <person name="Yu X.L."/>
            <person name="Leung W.K."/>
            <person name="Watt R.M."/>
        </authorList>
    </citation>
    <scope>NUCLEOTIDE SEQUENCE</scope>
    <source>
        <strain evidence="2">OMZ 835</strain>
    </source>
</reference>